<dbReference type="eggNOG" id="COG0784">
    <property type="taxonomic scope" value="Bacteria"/>
</dbReference>
<dbReference type="RefSeq" id="WP_024997357.1">
    <property type="nucleotide sequence ID" value="NZ_BAJS01000028.1"/>
</dbReference>
<dbReference type="PROSITE" id="PS50110">
    <property type="entry name" value="RESPONSE_REGULATORY"/>
    <property type="match status" value="1"/>
</dbReference>
<dbReference type="InterPro" id="IPR000845">
    <property type="entry name" value="Nucleoside_phosphorylase_d"/>
</dbReference>
<comment type="caution">
    <text evidence="3">The sequence shown here is derived from an EMBL/GenBank/DDBJ whole genome shotgun (WGS) entry which is preliminary data.</text>
</comment>
<keyword evidence="4" id="KW-1185">Reference proteome</keyword>
<organism evidence="3 4">
    <name type="scientific">Bacteroides graminisolvens DSM 19988 = JCM 15093</name>
    <dbReference type="NCBI Taxonomy" id="1121097"/>
    <lineage>
        <taxon>Bacteria</taxon>
        <taxon>Pseudomonadati</taxon>
        <taxon>Bacteroidota</taxon>
        <taxon>Bacteroidia</taxon>
        <taxon>Bacteroidales</taxon>
        <taxon>Bacteroidaceae</taxon>
        <taxon>Bacteroides</taxon>
    </lineage>
</organism>
<dbReference type="AlphaFoldDB" id="A0A069DBU7"/>
<dbReference type="InterPro" id="IPR001789">
    <property type="entry name" value="Sig_transdc_resp-reg_receiver"/>
</dbReference>
<dbReference type="GO" id="GO:0005829">
    <property type="term" value="C:cytosol"/>
    <property type="evidence" value="ECO:0007669"/>
    <property type="project" value="TreeGrafter"/>
</dbReference>
<dbReference type="GO" id="GO:0019284">
    <property type="term" value="P:L-methionine salvage from S-adenosylmethionine"/>
    <property type="evidence" value="ECO:0007669"/>
    <property type="project" value="TreeGrafter"/>
</dbReference>
<dbReference type="GO" id="GO:0008930">
    <property type="term" value="F:methylthioadenosine nucleosidase activity"/>
    <property type="evidence" value="ECO:0007669"/>
    <property type="project" value="TreeGrafter"/>
</dbReference>
<dbReference type="InterPro" id="IPR035994">
    <property type="entry name" value="Nucleoside_phosphorylase_sf"/>
</dbReference>
<evidence type="ECO:0000313" key="3">
    <source>
        <dbReference type="EMBL" id="GAK37774.1"/>
    </source>
</evidence>
<dbReference type="Gene3D" id="3.40.50.1580">
    <property type="entry name" value="Nucleoside phosphorylase domain"/>
    <property type="match status" value="1"/>
</dbReference>
<dbReference type="PANTHER" id="PTHR46832:SF1">
    <property type="entry name" value="5'-METHYLTHIOADENOSINE_S-ADENOSYLHOMOCYSTEINE NUCLEOSIDASE"/>
    <property type="match status" value="1"/>
</dbReference>
<dbReference type="PANTHER" id="PTHR46832">
    <property type="entry name" value="5'-METHYLTHIOADENOSINE/S-ADENOSYLHOMOCYSTEINE NUCLEOSIDASE"/>
    <property type="match status" value="1"/>
</dbReference>
<gene>
    <name evidence="3" type="ORF">JCM15093_3049</name>
</gene>
<reference evidence="3 4" key="1">
    <citation type="journal article" date="2015" name="Microbes Environ.">
        <title>Distribution and evolution of nitrogen fixation genes in the phylum bacteroidetes.</title>
        <authorList>
            <person name="Inoue J."/>
            <person name="Oshima K."/>
            <person name="Suda W."/>
            <person name="Sakamoto M."/>
            <person name="Iino T."/>
            <person name="Noda S."/>
            <person name="Hongoh Y."/>
            <person name="Hattori M."/>
            <person name="Ohkuma M."/>
        </authorList>
    </citation>
    <scope>NUCLEOTIDE SEQUENCE [LARGE SCALE GENOMIC DNA]</scope>
    <source>
        <strain evidence="3 4">JCM 15093</strain>
    </source>
</reference>
<dbReference type="GO" id="GO:0000160">
    <property type="term" value="P:phosphorelay signal transduction system"/>
    <property type="evidence" value="ECO:0007669"/>
    <property type="project" value="InterPro"/>
</dbReference>
<protein>
    <submittedName>
        <fullName evidence="3">Putative nucleoside phosphorylase family</fullName>
    </submittedName>
</protein>
<sequence>MINVLIIDDREEKVKLIKKILVDGCNLPLENIESADSIASGRRKLTEKVYDLLLLDLVLPLFSNEDPDPKGGLNFISELKGSAAMKTPIQIIGLTENINAYETKKGEFERLLFSVILCKQGSSDWIQQVKEKVDYAIRIKEAILKTINDNNKFDIGLICALQEEYNQMLDAFGGDTKWRNFEIEDYPYRFKTIEITTASNNVVRVIAATAGRPGVVPTAVLATTMYNLFKVQSVFMTGFSAGFPSKDLALGDVMVAKSIEDYANGKLIDDPANTVELLKEIHQVEASTELVTKIQEYASKPETRATLNAKVERANLKVNSRDNYAIQVSATCCGPFVVTSNDFVNQIKRDNRKLEGLDMEGYGLYLTSHLLTKRVKKDALWLKGIGDFANPQKSDGYHDTCSFTSATLLHMFIKEYM</sequence>
<name>A0A069DBU7_9BACE</name>
<proteinExistence type="predicted"/>
<dbReference type="OrthoDB" id="2988699at2"/>
<dbReference type="Pfam" id="PF01048">
    <property type="entry name" value="PNP_UDP_1"/>
    <property type="match status" value="1"/>
</dbReference>
<dbReference type="GO" id="GO:0009116">
    <property type="term" value="P:nucleoside metabolic process"/>
    <property type="evidence" value="ECO:0007669"/>
    <property type="project" value="InterPro"/>
</dbReference>
<accession>A0A069DBU7</accession>
<feature type="domain" description="Response regulatory" evidence="2">
    <location>
        <begin position="3"/>
        <end position="134"/>
    </location>
</feature>
<keyword evidence="1" id="KW-0597">Phosphoprotein</keyword>
<evidence type="ECO:0000259" key="2">
    <source>
        <dbReference type="PROSITE" id="PS50110"/>
    </source>
</evidence>
<dbReference type="STRING" id="1121097.GCA_000428125_00966"/>
<dbReference type="EMBL" id="BAJS01000028">
    <property type="protein sequence ID" value="GAK37774.1"/>
    <property type="molecule type" value="Genomic_DNA"/>
</dbReference>
<dbReference type="eggNOG" id="COG0775">
    <property type="taxonomic scope" value="Bacteria"/>
</dbReference>
<dbReference type="InterPro" id="IPR011006">
    <property type="entry name" value="CheY-like_superfamily"/>
</dbReference>
<dbReference type="SUPFAM" id="SSF53167">
    <property type="entry name" value="Purine and uridine phosphorylases"/>
    <property type="match status" value="1"/>
</dbReference>
<dbReference type="Proteomes" id="UP000027601">
    <property type="component" value="Unassembled WGS sequence"/>
</dbReference>
<dbReference type="SUPFAM" id="SSF52172">
    <property type="entry name" value="CheY-like"/>
    <property type="match status" value="1"/>
</dbReference>
<evidence type="ECO:0000256" key="1">
    <source>
        <dbReference type="PROSITE-ProRule" id="PRU00169"/>
    </source>
</evidence>
<dbReference type="GO" id="GO:0008782">
    <property type="term" value="F:adenosylhomocysteine nucleosidase activity"/>
    <property type="evidence" value="ECO:0007669"/>
    <property type="project" value="TreeGrafter"/>
</dbReference>
<dbReference type="Gene3D" id="3.40.50.2300">
    <property type="match status" value="1"/>
</dbReference>
<evidence type="ECO:0000313" key="4">
    <source>
        <dbReference type="Proteomes" id="UP000027601"/>
    </source>
</evidence>
<feature type="modified residue" description="4-aspartylphosphate" evidence="1">
    <location>
        <position position="56"/>
    </location>
</feature>